<evidence type="ECO:0000313" key="6">
    <source>
        <dbReference type="EMBL" id="MBO0934654.1"/>
    </source>
</evidence>
<dbReference type="Pfam" id="PF08534">
    <property type="entry name" value="Redoxin"/>
    <property type="match status" value="1"/>
</dbReference>
<dbReference type="InterPro" id="IPR050553">
    <property type="entry name" value="Thioredoxin_ResA/DsbE_sf"/>
</dbReference>
<gene>
    <name evidence="6" type="ORF">J2I48_26835</name>
</gene>
<evidence type="ECO:0000256" key="3">
    <source>
        <dbReference type="ARBA" id="ARBA00023157"/>
    </source>
</evidence>
<dbReference type="InterPro" id="IPR013766">
    <property type="entry name" value="Thioredoxin_domain"/>
</dbReference>
<dbReference type="Proteomes" id="UP000664795">
    <property type="component" value="Unassembled WGS sequence"/>
</dbReference>
<dbReference type="SUPFAM" id="SSF52833">
    <property type="entry name" value="Thioredoxin-like"/>
    <property type="match status" value="1"/>
</dbReference>
<dbReference type="PANTHER" id="PTHR42852">
    <property type="entry name" value="THIOL:DISULFIDE INTERCHANGE PROTEIN DSBE"/>
    <property type="match status" value="1"/>
</dbReference>
<dbReference type="RefSeq" id="WP_207338619.1">
    <property type="nucleotide sequence ID" value="NZ_JAFMYU010000035.1"/>
</dbReference>
<evidence type="ECO:0000256" key="1">
    <source>
        <dbReference type="ARBA" id="ARBA00004196"/>
    </source>
</evidence>
<dbReference type="GO" id="GO:0030313">
    <property type="term" value="C:cell envelope"/>
    <property type="evidence" value="ECO:0007669"/>
    <property type="project" value="UniProtKB-SubCell"/>
</dbReference>
<name>A0A939G9D3_9BACT</name>
<evidence type="ECO:0000256" key="2">
    <source>
        <dbReference type="ARBA" id="ARBA00022748"/>
    </source>
</evidence>
<feature type="domain" description="Thioredoxin" evidence="5">
    <location>
        <begin position="336"/>
        <end position="476"/>
    </location>
</feature>
<evidence type="ECO:0000313" key="7">
    <source>
        <dbReference type="Proteomes" id="UP000664795"/>
    </source>
</evidence>
<evidence type="ECO:0000259" key="5">
    <source>
        <dbReference type="PROSITE" id="PS51352"/>
    </source>
</evidence>
<dbReference type="AlphaFoldDB" id="A0A939G9D3"/>
<proteinExistence type="predicted"/>
<keyword evidence="2" id="KW-0201">Cytochrome c-type biogenesis</keyword>
<sequence length="477" mass="55165">MASKWLIFLICWLQIVSVVAQERPDFLIKPHSKAALRIDYKYNNQPRKLFAATACVFPYNDYLRLDDSLQVGSGSKIITYNVSSPQRGLFLIDGQGGLIYLIPNDTLTIQIDLSKSNPLISYKFIGKYASINQYYFDQAKALNGIPSFMNALIANNAPSITKYKQQKDSLLKVEYNYFYGYVKEHKLPVWFLREEERLIRYTDAALKVNTVNYREFIKMDKPNSEPTNYYDFITPDLLNNSQAAHIEEYQRFLRDYFYRLYFRQKAVSNPVDLFPTLAANKLSGLAWEVFMARLIDELMASMPTHGEKLLKSSLSKFVNKKWLIDLDSFYKDAYTLKPGQLAPNFALENKLDSLAYLNDFRGQIIYLSFWFTGCAPCRQEMPLENDLVNYFDGKPVKIISICVNSSRSDWAKVSKLYNLQTVNLYANDSWAKTLISKYNIKAYPHYVLIDRAGKVVRNNCEKPSRNAKLAIEALLKD</sequence>
<organism evidence="6 7">
    <name type="scientific">Fibrella aquatilis</name>
    <dbReference type="NCBI Taxonomy" id="2817059"/>
    <lineage>
        <taxon>Bacteria</taxon>
        <taxon>Pseudomonadati</taxon>
        <taxon>Bacteroidota</taxon>
        <taxon>Cytophagia</taxon>
        <taxon>Cytophagales</taxon>
        <taxon>Spirosomataceae</taxon>
        <taxon>Fibrella</taxon>
    </lineage>
</organism>
<protein>
    <submittedName>
        <fullName evidence="6">TlpA family protein disulfide reductase</fullName>
    </submittedName>
</protein>
<dbReference type="EMBL" id="JAFMYU010000035">
    <property type="protein sequence ID" value="MBO0934654.1"/>
    <property type="molecule type" value="Genomic_DNA"/>
</dbReference>
<dbReference type="PROSITE" id="PS51352">
    <property type="entry name" value="THIOREDOXIN_2"/>
    <property type="match status" value="1"/>
</dbReference>
<dbReference type="InterPro" id="IPR036249">
    <property type="entry name" value="Thioredoxin-like_sf"/>
</dbReference>
<keyword evidence="3" id="KW-1015">Disulfide bond</keyword>
<dbReference type="CDD" id="cd02966">
    <property type="entry name" value="TlpA_like_family"/>
    <property type="match status" value="1"/>
</dbReference>
<comment type="caution">
    <text evidence="6">The sequence shown here is derived from an EMBL/GenBank/DDBJ whole genome shotgun (WGS) entry which is preliminary data.</text>
</comment>
<accession>A0A939G9D3</accession>
<dbReference type="PANTHER" id="PTHR42852:SF6">
    <property type="entry name" value="THIOL:DISULFIDE INTERCHANGE PROTEIN DSBE"/>
    <property type="match status" value="1"/>
</dbReference>
<dbReference type="InterPro" id="IPR013740">
    <property type="entry name" value="Redoxin"/>
</dbReference>
<evidence type="ECO:0000256" key="4">
    <source>
        <dbReference type="ARBA" id="ARBA00023284"/>
    </source>
</evidence>
<keyword evidence="4" id="KW-0676">Redox-active center</keyword>
<dbReference type="GO" id="GO:0017004">
    <property type="term" value="P:cytochrome complex assembly"/>
    <property type="evidence" value="ECO:0007669"/>
    <property type="project" value="UniProtKB-KW"/>
</dbReference>
<keyword evidence="7" id="KW-1185">Reference proteome</keyword>
<dbReference type="Gene3D" id="3.40.30.10">
    <property type="entry name" value="Glutaredoxin"/>
    <property type="match status" value="1"/>
</dbReference>
<dbReference type="GO" id="GO:0016491">
    <property type="term" value="F:oxidoreductase activity"/>
    <property type="evidence" value="ECO:0007669"/>
    <property type="project" value="InterPro"/>
</dbReference>
<reference evidence="6 7" key="1">
    <citation type="submission" date="2021-03" db="EMBL/GenBank/DDBJ databases">
        <title>Fibrella sp. HMF5036 genome sequencing and assembly.</title>
        <authorList>
            <person name="Kang H."/>
            <person name="Kim H."/>
            <person name="Bae S."/>
            <person name="Joh K."/>
        </authorList>
    </citation>
    <scope>NUCLEOTIDE SEQUENCE [LARGE SCALE GENOMIC DNA]</scope>
    <source>
        <strain evidence="6 7">HMF5036</strain>
    </source>
</reference>
<comment type="subcellular location">
    <subcellularLocation>
        <location evidence="1">Cell envelope</location>
    </subcellularLocation>
</comment>